<feature type="domain" description="GOLD" evidence="8">
    <location>
        <begin position="3"/>
        <end position="181"/>
    </location>
</feature>
<name>A0A8R1EC32_CAEJA</name>
<evidence type="ECO:0000256" key="7">
    <source>
        <dbReference type="SAM" id="Phobius"/>
    </source>
</evidence>
<dbReference type="Pfam" id="PF01105">
    <property type="entry name" value="EMP24_GP25L"/>
    <property type="match status" value="1"/>
</dbReference>
<sequence>KECLFFTIHQPHSQMDISVSTLNTEYPLSVELLQPTGISARKSENSGKHYFKFPEKDGLVHEIGDFQLCVSTISRQTVQVSLIIVIYEKNAKNIDVASNLNRIDSSATTSTFSNFEKITLSIDEKLQIMKTEQAKRAFVEKIDRSHIENAFEMINFWHILRVFAVLFIAGFQVHAIRSLLP</sequence>
<evidence type="ECO:0000256" key="5">
    <source>
        <dbReference type="ARBA" id="ARBA00022989"/>
    </source>
</evidence>
<evidence type="ECO:0000256" key="3">
    <source>
        <dbReference type="ARBA" id="ARBA00022692"/>
    </source>
</evidence>
<organism evidence="9 10">
    <name type="scientific">Caenorhabditis japonica</name>
    <dbReference type="NCBI Taxonomy" id="281687"/>
    <lineage>
        <taxon>Eukaryota</taxon>
        <taxon>Metazoa</taxon>
        <taxon>Ecdysozoa</taxon>
        <taxon>Nematoda</taxon>
        <taxon>Chromadorea</taxon>
        <taxon>Rhabditida</taxon>
        <taxon>Rhabditina</taxon>
        <taxon>Rhabditomorpha</taxon>
        <taxon>Rhabditoidea</taxon>
        <taxon>Rhabditidae</taxon>
        <taxon>Peloderinae</taxon>
        <taxon>Caenorhabditis</taxon>
    </lineage>
</organism>
<comment type="subcellular location">
    <subcellularLocation>
        <location evidence="1">Membrane</location>
        <topology evidence="1">Single-pass type I membrane protein</topology>
    </subcellularLocation>
</comment>
<dbReference type="AlphaFoldDB" id="A0A8R1EC32"/>
<reference evidence="10" key="1">
    <citation type="submission" date="2010-08" db="EMBL/GenBank/DDBJ databases">
        <authorList>
            <consortium name="Caenorhabditis japonica Sequencing Consortium"/>
            <person name="Wilson R.K."/>
        </authorList>
    </citation>
    <scope>NUCLEOTIDE SEQUENCE [LARGE SCALE GENOMIC DNA]</scope>
    <source>
        <strain evidence="10">DF5081</strain>
    </source>
</reference>
<evidence type="ECO:0000313" key="9">
    <source>
        <dbReference type="EnsemblMetazoa" id="CJA31946b.1"/>
    </source>
</evidence>
<accession>A0A8R1EC32</accession>
<evidence type="ECO:0000313" key="10">
    <source>
        <dbReference type="Proteomes" id="UP000005237"/>
    </source>
</evidence>
<dbReference type="GO" id="GO:0016020">
    <property type="term" value="C:membrane"/>
    <property type="evidence" value="ECO:0007669"/>
    <property type="project" value="UniProtKB-SubCell"/>
</dbReference>
<evidence type="ECO:0000256" key="2">
    <source>
        <dbReference type="ARBA" id="ARBA00007104"/>
    </source>
</evidence>
<dbReference type="Proteomes" id="UP000005237">
    <property type="component" value="Unassembled WGS sequence"/>
</dbReference>
<evidence type="ECO:0000256" key="4">
    <source>
        <dbReference type="ARBA" id="ARBA00022729"/>
    </source>
</evidence>
<dbReference type="SMART" id="SM01190">
    <property type="entry name" value="EMP24_GP25L"/>
    <property type="match status" value="1"/>
</dbReference>
<evidence type="ECO:0000256" key="6">
    <source>
        <dbReference type="ARBA" id="ARBA00023136"/>
    </source>
</evidence>
<dbReference type="InterPro" id="IPR015720">
    <property type="entry name" value="Emp24-like"/>
</dbReference>
<proteinExistence type="inferred from homology"/>
<protein>
    <submittedName>
        <fullName evidence="9">GOLD domain-containing protein</fullName>
    </submittedName>
</protein>
<reference evidence="9" key="2">
    <citation type="submission" date="2022-06" db="UniProtKB">
        <authorList>
            <consortium name="EnsemblMetazoa"/>
        </authorList>
    </citation>
    <scope>IDENTIFICATION</scope>
    <source>
        <strain evidence="9">DF5081</strain>
    </source>
</reference>
<evidence type="ECO:0000259" key="8">
    <source>
        <dbReference type="SMART" id="SM01190"/>
    </source>
</evidence>
<dbReference type="PANTHER" id="PTHR22811">
    <property type="entry name" value="TRANSMEMBRANE EMP24 DOMAIN-CONTAINING PROTEIN"/>
    <property type="match status" value="1"/>
</dbReference>
<keyword evidence="10" id="KW-1185">Reference proteome</keyword>
<keyword evidence="4" id="KW-0732">Signal</keyword>
<keyword evidence="3 7" id="KW-0812">Transmembrane</keyword>
<keyword evidence="6 7" id="KW-0472">Membrane</keyword>
<keyword evidence="5 7" id="KW-1133">Transmembrane helix</keyword>
<feature type="transmembrane region" description="Helical" evidence="7">
    <location>
        <begin position="156"/>
        <end position="176"/>
    </location>
</feature>
<dbReference type="EnsemblMetazoa" id="CJA31946b.1">
    <property type="protein sequence ID" value="CJA31946b.1"/>
    <property type="gene ID" value="WBGene00207793"/>
</dbReference>
<comment type="similarity">
    <text evidence="2">Belongs to the EMP24/GP25L family.</text>
</comment>
<evidence type="ECO:0000256" key="1">
    <source>
        <dbReference type="ARBA" id="ARBA00004479"/>
    </source>
</evidence>
<dbReference type="InterPro" id="IPR009038">
    <property type="entry name" value="GOLD_dom"/>
</dbReference>